<dbReference type="Proteomes" id="UP001237642">
    <property type="component" value="Unassembled WGS sequence"/>
</dbReference>
<sequence length="116" mass="13019">MGLSAIGEEFEEISEEDYLEDVMQNFEEMDVDDGEVAGNGEDEDEGLQLVEGVVLETMGIRTKFQVRQWLAWVSLVIKFEESIKGTTRADSSCRGGGAEKEFSCLFRSRCLIVIHC</sequence>
<comment type="caution">
    <text evidence="1">The sequence shown here is derived from an EMBL/GenBank/DDBJ whole genome shotgun (WGS) entry which is preliminary data.</text>
</comment>
<proteinExistence type="predicted"/>
<organism evidence="1 2">
    <name type="scientific">Heracleum sosnowskyi</name>
    <dbReference type="NCBI Taxonomy" id="360622"/>
    <lineage>
        <taxon>Eukaryota</taxon>
        <taxon>Viridiplantae</taxon>
        <taxon>Streptophyta</taxon>
        <taxon>Embryophyta</taxon>
        <taxon>Tracheophyta</taxon>
        <taxon>Spermatophyta</taxon>
        <taxon>Magnoliopsida</taxon>
        <taxon>eudicotyledons</taxon>
        <taxon>Gunneridae</taxon>
        <taxon>Pentapetalae</taxon>
        <taxon>asterids</taxon>
        <taxon>campanulids</taxon>
        <taxon>Apiales</taxon>
        <taxon>Apiaceae</taxon>
        <taxon>Apioideae</taxon>
        <taxon>apioid superclade</taxon>
        <taxon>Tordylieae</taxon>
        <taxon>Tordyliinae</taxon>
        <taxon>Heracleum</taxon>
    </lineage>
</organism>
<evidence type="ECO:0000313" key="1">
    <source>
        <dbReference type="EMBL" id="KAK1350195.1"/>
    </source>
</evidence>
<name>A0AAD8GMG9_9APIA</name>
<evidence type="ECO:0000313" key="2">
    <source>
        <dbReference type="Proteomes" id="UP001237642"/>
    </source>
</evidence>
<accession>A0AAD8GMG9</accession>
<protein>
    <submittedName>
        <fullName evidence="1">Uncharacterized protein</fullName>
    </submittedName>
</protein>
<reference evidence="1" key="2">
    <citation type="submission" date="2023-05" db="EMBL/GenBank/DDBJ databases">
        <authorList>
            <person name="Schelkunov M.I."/>
        </authorList>
    </citation>
    <scope>NUCLEOTIDE SEQUENCE</scope>
    <source>
        <strain evidence="1">Hsosn_3</strain>
        <tissue evidence="1">Leaf</tissue>
    </source>
</reference>
<dbReference type="EMBL" id="JAUIZM010000075">
    <property type="protein sequence ID" value="KAK1350195.1"/>
    <property type="molecule type" value="Genomic_DNA"/>
</dbReference>
<gene>
    <name evidence="1" type="ORF">POM88_054718</name>
</gene>
<keyword evidence="2" id="KW-1185">Reference proteome</keyword>
<dbReference type="AlphaFoldDB" id="A0AAD8GMG9"/>
<reference evidence="1" key="1">
    <citation type="submission" date="2023-02" db="EMBL/GenBank/DDBJ databases">
        <title>Genome of toxic invasive species Heracleum sosnowskyi carries increased number of genes despite the absence of recent whole-genome duplications.</title>
        <authorList>
            <person name="Schelkunov M."/>
            <person name="Shtratnikova V."/>
            <person name="Makarenko M."/>
            <person name="Klepikova A."/>
            <person name="Omelchenko D."/>
            <person name="Novikova G."/>
            <person name="Obukhova E."/>
            <person name="Bogdanov V."/>
            <person name="Penin A."/>
            <person name="Logacheva M."/>
        </authorList>
    </citation>
    <scope>NUCLEOTIDE SEQUENCE</scope>
    <source>
        <strain evidence="1">Hsosn_3</strain>
        <tissue evidence="1">Leaf</tissue>
    </source>
</reference>